<keyword evidence="2" id="KW-0597">Phosphoprotein</keyword>
<name>A0A3M6UDI3_POCDA</name>
<evidence type="ECO:0000256" key="1">
    <source>
        <dbReference type="ARBA" id="ARBA00022499"/>
    </source>
</evidence>
<dbReference type="EMBL" id="RCHS01001733">
    <property type="protein sequence ID" value="RMX51636.1"/>
    <property type="molecule type" value="Genomic_DNA"/>
</dbReference>
<dbReference type="AlphaFoldDB" id="A0A3M6UDI3"/>
<organism evidence="5 6">
    <name type="scientific">Pocillopora damicornis</name>
    <name type="common">Cauliflower coral</name>
    <name type="synonym">Millepora damicornis</name>
    <dbReference type="NCBI Taxonomy" id="46731"/>
    <lineage>
        <taxon>Eukaryota</taxon>
        <taxon>Metazoa</taxon>
        <taxon>Cnidaria</taxon>
        <taxon>Anthozoa</taxon>
        <taxon>Hexacorallia</taxon>
        <taxon>Scleractinia</taxon>
        <taxon>Astrocoeniina</taxon>
        <taxon>Pocilloporidae</taxon>
        <taxon>Pocillopora</taxon>
    </lineage>
</organism>
<gene>
    <name evidence="5" type="ORF">pdam_00021452</name>
</gene>
<feature type="domain" description="ZMYM2-like/QRICH1 C-terminal" evidence="4">
    <location>
        <begin position="120"/>
        <end position="221"/>
    </location>
</feature>
<reference evidence="5 6" key="1">
    <citation type="journal article" date="2018" name="Sci. Rep.">
        <title>Comparative analysis of the Pocillopora damicornis genome highlights role of immune system in coral evolution.</title>
        <authorList>
            <person name="Cunning R."/>
            <person name="Bay R.A."/>
            <person name="Gillette P."/>
            <person name="Baker A.C."/>
            <person name="Traylor-Knowles N."/>
        </authorList>
    </citation>
    <scope>NUCLEOTIDE SEQUENCE [LARGE SCALE GENOMIC DNA]</scope>
    <source>
        <strain evidence="5">RSMAS</strain>
        <tissue evidence="5">Whole animal</tissue>
    </source>
</reference>
<dbReference type="InterPro" id="IPR021893">
    <property type="entry name" value="ZMYM2-like_C"/>
</dbReference>
<evidence type="ECO:0000313" key="5">
    <source>
        <dbReference type="EMBL" id="RMX51636.1"/>
    </source>
</evidence>
<keyword evidence="6" id="KW-1185">Reference proteome</keyword>
<comment type="caution">
    <text evidence="5">The sequence shown here is derived from an EMBL/GenBank/DDBJ whole genome shotgun (WGS) entry which is preliminary data.</text>
</comment>
<evidence type="ECO:0000256" key="2">
    <source>
        <dbReference type="ARBA" id="ARBA00022553"/>
    </source>
</evidence>
<evidence type="ECO:0000256" key="3">
    <source>
        <dbReference type="ARBA" id="ARBA00022843"/>
    </source>
</evidence>
<protein>
    <recommendedName>
        <fullName evidence="4">ZMYM2-like/QRICH1 C-terminal domain-containing protein</fullName>
    </recommendedName>
</protein>
<proteinExistence type="predicted"/>
<sequence length="355" mass="41501">MGMGFESLRSVAVERNEAVLKEDYGGEPLISESLNGMSEELLDFVSARFISKVRREDGKAFKCLYVSNVSEMLCIWKFKFCIEFSNERESCTQGIGVVVNQAKFIREEQENFLWENERFLVWVFGVRFALRTGQEHRNLRFKNSRLSLKHDESGCEFLKYMESISITNNRILWHLRVQRKVVRAYKNIANAERCPVELNKKYLSHVPKEIVLTHFICVLCPNRKERRSSATLLYQSGVPEQVIVETTGHQSFDGVREHKCTSSTFKRKASEILQGTFPEKVKKDVEEKEEELFEILVKHNEDKVMGLNAKTKSFNVHIFWPDVNSKKDLFKRFGTEPMPTILMRRCWRRIGHVTL</sequence>
<dbReference type="Pfam" id="PF12012">
    <property type="entry name" value="DUF3504"/>
    <property type="match status" value="1"/>
</dbReference>
<dbReference type="Proteomes" id="UP000275408">
    <property type="component" value="Unassembled WGS sequence"/>
</dbReference>
<evidence type="ECO:0000259" key="4">
    <source>
        <dbReference type="Pfam" id="PF12012"/>
    </source>
</evidence>
<accession>A0A3M6UDI3</accession>
<keyword evidence="1" id="KW-1017">Isopeptide bond</keyword>
<keyword evidence="3" id="KW-0832">Ubl conjugation</keyword>
<evidence type="ECO:0000313" key="6">
    <source>
        <dbReference type="Proteomes" id="UP000275408"/>
    </source>
</evidence>